<name>A0A348B2Z2_9CREN</name>
<gene>
    <name evidence="3" type="ORF">GCM10007116_09380</name>
    <name evidence="2" type="ORF">HS1genome_0933</name>
</gene>
<dbReference type="Gene3D" id="3.90.420.10">
    <property type="entry name" value="Oxidoreductase, molybdopterin-binding domain"/>
    <property type="match status" value="1"/>
</dbReference>
<dbReference type="EMBL" id="BMQS01000007">
    <property type="protein sequence ID" value="GGT93781.1"/>
    <property type="molecule type" value="Genomic_DNA"/>
</dbReference>
<dbReference type="EMBL" id="AP018553">
    <property type="protein sequence ID" value="BBD72544.1"/>
    <property type="molecule type" value="Genomic_DNA"/>
</dbReference>
<protein>
    <submittedName>
        <fullName evidence="2">Molybdopterin-binding protein</fullName>
    </submittedName>
</protein>
<dbReference type="AlphaFoldDB" id="A0A348B2Z2"/>
<dbReference type="GeneID" id="38666438"/>
<accession>A0A348B2Z2</accession>
<evidence type="ECO:0000313" key="3">
    <source>
        <dbReference type="EMBL" id="GGT93781.1"/>
    </source>
</evidence>
<dbReference type="InterPro" id="IPR036374">
    <property type="entry name" value="OxRdtase_Mopterin-bd_sf"/>
</dbReference>
<organism evidence="2 4">
    <name type="scientific">Sulfodiicoccus acidiphilus</name>
    <dbReference type="NCBI Taxonomy" id="1670455"/>
    <lineage>
        <taxon>Archaea</taxon>
        <taxon>Thermoproteota</taxon>
        <taxon>Thermoprotei</taxon>
        <taxon>Sulfolobales</taxon>
        <taxon>Sulfolobaceae</taxon>
        <taxon>Sulfodiicoccus</taxon>
    </lineage>
</organism>
<evidence type="ECO:0000313" key="2">
    <source>
        <dbReference type="EMBL" id="BBD72544.1"/>
    </source>
</evidence>
<reference evidence="3" key="4">
    <citation type="submission" date="2020-09" db="EMBL/GenBank/DDBJ databases">
        <authorList>
            <person name="Sun Q."/>
            <person name="Ohkuma M."/>
        </authorList>
    </citation>
    <scope>NUCLEOTIDE SEQUENCE</scope>
    <source>
        <strain evidence="3">JCM 31740</strain>
    </source>
</reference>
<keyword evidence="4" id="KW-1185">Reference proteome</keyword>
<dbReference type="PANTHER" id="PTHR43032">
    <property type="entry name" value="PROTEIN-METHIONINE-SULFOXIDE REDUCTASE"/>
    <property type="match status" value="1"/>
</dbReference>
<dbReference type="SUPFAM" id="SSF56524">
    <property type="entry name" value="Oxidoreductase molybdopterin-binding domain"/>
    <property type="match status" value="1"/>
</dbReference>
<dbReference type="Pfam" id="PF00174">
    <property type="entry name" value="Oxidored_molyb"/>
    <property type="match status" value="1"/>
</dbReference>
<evidence type="ECO:0000313" key="4">
    <source>
        <dbReference type="Proteomes" id="UP000276741"/>
    </source>
</evidence>
<dbReference type="InterPro" id="IPR000572">
    <property type="entry name" value="OxRdtase_Mopterin-bd_dom"/>
</dbReference>
<evidence type="ECO:0000259" key="1">
    <source>
        <dbReference type="Pfam" id="PF00174"/>
    </source>
</evidence>
<proteinExistence type="predicted"/>
<dbReference type="CDD" id="cd02109">
    <property type="entry name" value="arch_bact_SO_family_Moco"/>
    <property type="match status" value="1"/>
</dbReference>
<reference evidence="2" key="3">
    <citation type="journal article" date="2019" name="BMC Res. Notes">
        <title>Complete genome sequence of the Sulfodiicoccus acidiphilus strain HS-1T, the first crenarchaeon that lacks polB3, isolated from an acidic hot spring in Ohwaku-dani, Hakone, Japan.</title>
        <authorList>
            <person name="Sakai H.D."/>
            <person name="Kurosawa N."/>
        </authorList>
    </citation>
    <scope>NUCLEOTIDE SEQUENCE</scope>
    <source>
        <strain evidence="2">HS-1</strain>
    </source>
</reference>
<dbReference type="Proteomes" id="UP000276741">
    <property type="component" value="Chromosome"/>
</dbReference>
<reference evidence="3" key="1">
    <citation type="journal article" date="2014" name="Int. J. Syst. Evol. Microbiol.">
        <title>Complete genome sequence of Corynebacterium casei LMG S-19264T (=DSM 44701T), isolated from a smear-ripened cheese.</title>
        <authorList>
            <consortium name="US DOE Joint Genome Institute (JGI-PGF)"/>
            <person name="Walter F."/>
            <person name="Albersmeier A."/>
            <person name="Kalinowski J."/>
            <person name="Ruckert C."/>
        </authorList>
    </citation>
    <scope>NUCLEOTIDE SEQUENCE</scope>
    <source>
        <strain evidence="3">JCM 31740</strain>
    </source>
</reference>
<dbReference type="OrthoDB" id="24039at2157"/>
<feature type="domain" description="Oxidoreductase molybdopterin-binding" evidence="1">
    <location>
        <begin position="28"/>
        <end position="172"/>
    </location>
</feature>
<sequence length="207" mass="23860">MSNTSKGIEERVPPGQVVTNKFPVLSLGPTPKVERSRLRLRVFGSVGRVMELSWDELMKFPKVEKILDFHCVTGWSRLGDLWEGISLRSLLEAAGPKGEYIMLHSYDGYTTNVPLRYAIDDNSMLAYKLNGKELEPDHGGPLRALIPQLYAWKSAKWISAIEVMVEDSPGFWEQRGYHMLGDYWKEQRYAESYDFMSIINIRKRRSK</sequence>
<dbReference type="KEGG" id="sacd:HS1genome_0933"/>
<reference evidence="4" key="2">
    <citation type="submission" date="2018-04" db="EMBL/GenBank/DDBJ databases">
        <title>Complete genome sequence of Sulfodiicoccus acidiphilus strain HS-1.</title>
        <authorList>
            <person name="Sakai H.D."/>
            <person name="Kurosawa N."/>
        </authorList>
    </citation>
    <scope>NUCLEOTIDE SEQUENCE [LARGE SCALE GENOMIC DNA]</scope>
    <source>
        <strain evidence="4">HS-1</strain>
    </source>
</reference>
<dbReference type="Proteomes" id="UP000616143">
    <property type="component" value="Unassembled WGS sequence"/>
</dbReference>
<dbReference type="PANTHER" id="PTHR43032:SF4">
    <property type="entry name" value="OXIDOREDUCTASE MOLYBDOPTERIN-BINDING DOMAIN-CONTAINING PROTEIN"/>
    <property type="match status" value="1"/>
</dbReference>
<dbReference type="RefSeq" id="WP_126449828.1">
    <property type="nucleotide sequence ID" value="NZ_AP018553.1"/>
</dbReference>